<dbReference type="PANTHER" id="PTHR46030">
    <property type="entry name" value="ALPHA-KETOGLUTARATE-DEPENDENT DIOXYGENASE ALKB HOMOLOG 6"/>
    <property type="match status" value="1"/>
</dbReference>
<accession>A0AAV3Q958</accession>
<comment type="caution">
    <text evidence="7">The sequence shown here is derived from an EMBL/GenBank/DDBJ whole genome shotgun (WGS) entry which is preliminary data.</text>
</comment>
<feature type="region of interest" description="Disordered" evidence="6">
    <location>
        <begin position="34"/>
        <end position="53"/>
    </location>
</feature>
<dbReference type="GO" id="GO:0005634">
    <property type="term" value="C:nucleus"/>
    <property type="evidence" value="ECO:0007669"/>
    <property type="project" value="TreeGrafter"/>
</dbReference>
<dbReference type="Proteomes" id="UP001454036">
    <property type="component" value="Unassembled WGS sequence"/>
</dbReference>
<evidence type="ECO:0000256" key="5">
    <source>
        <dbReference type="ARBA" id="ARBA00023004"/>
    </source>
</evidence>
<dbReference type="PANTHER" id="PTHR46030:SF1">
    <property type="entry name" value="ALPHA-KETOGLUTARATE-DEPENDENT DIOXYGENASE ALKB HOMOLOG 6"/>
    <property type="match status" value="1"/>
</dbReference>
<dbReference type="AlphaFoldDB" id="A0AAV3Q958"/>
<evidence type="ECO:0000313" key="8">
    <source>
        <dbReference type="Proteomes" id="UP001454036"/>
    </source>
</evidence>
<evidence type="ECO:0000313" key="7">
    <source>
        <dbReference type="EMBL" id="GAA0159707.1"/>
    </source>
</evidence>
<keyword evidence="4" id="KW-0560">Oxidoreductase</keyword>
<dbReference type="SUPFAM" id="SSF51197">
    <property type="entry name" value="Clavaminate synthase-like"/>
    <property type="match status" value="1"/>
</dbReference>
<dbReference type="GO" id="GO:0051213">
    <property type="term" value="F:dioxygenase activity"/>
    <property type="evidence" value="ECO:0007669"/>
    <property type="project" value="UniProtKB-KW"/>
</dbReference>
<keyword evidence="2" id="KW-0479">Metal-binding</keyword>
<reference evidence="7 8" key="1">
    <citation type="submission" date="2024-01" db="EMBL/GenBank/DDBJ databases">
        <title>The complete chloroplast genome sequence of Lithospermum erythrorhizon: insights into the phylogenetic relationship among Boraginaceae species and the maternal lineages of purple gromwells.</title>
        <authorList>
            <person name="Okada T."/>
            <person name="Watanabe K."/>
        </authorList>
    </citation>
    <scope>NUCLEOTIDE SEQUENCE [LARGE SCALE GENOMIC DNA]</scope>
</reference>
<dbReference type="Gene3D" id="2.60.120.1520">
    <property type="match status" value="1"/>
</dbReference>
<dbReference type="EMBL" id="BAABME010003667">
    <property type="protein sequence ID" value="GAA0159707.1"/>
    <property type="molecule type" value="Genomic_DNA"/>
</dbReference>
<comment type="similarity">
    <text evidence="1">Belongs to the alkB family.</text>
</comment>
<protein>
    <submittedName>
        <fullName evidence="7">Oxygenase</fullName>
    </submittedName>
</protein>
<keyword evidence="3" id="KW-0223">Dioxygenase</keyword>
<evidence type="ECO:0000256" key="4">
    <source>
        <dbReference type="ARBA" id="ARBA00023002"/>
    </source>
</evidence>
<proteinExistence type="inferred from homology"/>
<sequence>MQPHQDGPAYYPVVAILSLGSPVVMDFSPHVRLKTSSDTDSMSNGIEGNISEQLPPIKNSIEDKEGNQTFSIILMPRSLLIFKDEAYSGYLHGISDCEMQRYDKAVNPSEIAKLYGGVPSSTRFQESVDEQRSEILYRTAPRVSLTCRVVTRVHKNLFKF</sequence>
<keyword evidence="8" id="KW-1185">Reference proteome</keyword>
<evidence type="ECO:0000256" key="6">
    <source>
        <dbReference type="SAM" id="MobiDB-lite"/>
    </source>
</evidence>
<organism evidence="7 8">
    <name type="scientific">Lithospermum erythrorhizon</name>
    <name type="common">Purple gromwell</name>
    <name type="synonym">Lithospermum officinale var. erythrorhizon</name>
    <dbReference type="NCBI Taxonomy" id="34254"/>
    <lineage>
        <taxon>Eukaryota</taxon>
        <taxon>Viridiplantae</taxon>
        <taxon>Streptophyta</taxon>
        <taxon>Embryophyta</taxon>
        <taxon>Tracheophyta</taxon>
        <taxon>Spermatophyta</taxon>
        <taxon>Magnoliopsida</taxon>
        <taxon>eudicotyledons</taxon>
        <taxon>Gunneridae</taxon>
        <taxon>Pentapetalae</taxon>
        <taxon>asterids</taxon>
        <taxon>lamiids</taxon>
        <taxon>Boraginales</taxon>
        <taxon>Boraginaceae</taxon>
        <taxon>Boraginoideae</taxon>
        <taxon>Lithospermeae</taxon>
        <taxon>Lithospermum</taxon>
    </lineage>
</organism>
<evidence type="ECO:0000256" key="3">
    <source>
        <dbReference type="ARBA" id="ARBA00022964"/>
    </source>
</evidence>
<feature type="compositionally biased region" description="Polar residues" evidence="6">
    <location>
        <begin position="34"/>
        <end position="52"/>
    </location>
</feature>
<evidence type="ECO:0000256" key="2">
    <source>
        <dbReference type="ARBA" id="ARBA00022723"/>
    </source>
</evidence>
<dbReference type="InterPro" id="IPR032862">
    <property type="entry name" value="ALKBH6"/>
</dbReference>
<evidence type="ECO:0000256" key="1">
    <source>
        <dbReference type="ARBA" id="ARBA00007879"/>
    </source>
</evidence>
<dbReference type="GO" id="GO:0046872">
    <property type="term" value="F:metal ion binding"/>
    <property type="evidence" value="ECO:0007669"/>
    <property type="project" value="UniProtKB-KW"/>
</dbReference>
<keyword evidence="5" id="KW-0408">Iron</keyword>
<name>A0AAV3Q958_LITER</name>
<gene>
    <name evidence="7" type="ORF">LIER_16422</name>
</gene>